<dbReference type="CDD" id="cd16833">
    <property type="entry name" value="YfiH"/>
    <property type="match status" value="1"/>
</dbReference>
<reference evidence="11 12" key="1">
    <citation type="journal article" date="2016" name="Nat. Commun.">
        <title>Thousands of microbial genomes shed light on interconnected biogeochemical processes in an aquifer system.</title>
        <authorList>
            <person name="Anantharaman K."/>
            <person name="Brown C.T."/>
            <person name="Hug L.A."/>
            <person name="Sharon I."/>
            <person name="Castelle C.J."/>
            <person name="Probst A.J."/>
            <person name="Thomas B.C."/>
            <person name="Singh A."/>
            <person name="Wilkins M.J."/>
            <person name="Karaoz U."/>
            <person name="Brodie E.L."/>
            <person name="Williams K.H."/>
            <person name="Hubbard S.S."/>
            <person name="Banfield J.F."/>
        </authorList>
    </citation>
    <scope>NUCLEOTIDE SEQUENCE [LARGE SCALE GENOMIC DNA]</scope>
</reference>
<organism evidence="11 12">
    <name type="scientific">Candidatus Muproteobacteria bacterium RBG_16_65_31</name>
    <dbReference type="NCBI Taxonomy" id="1817759"/>
    <lineage>
        <taxon>Bacteria</taxon>
        <taxon>Pseudomonadati</taxon>
        <taxon>Pseudomonadota</taxon>
        <taxon>Candidatus Muproteobacteria</taxon>
    </lineage>
</organism>
<dbReference type="Gene3D" id="3.60.140.10">
    <property type="entry name" value="CNF1/YfiH-like putative cysteine hydrolases"/>
    <property type="match status" value="1"/>
</dbReference>
<evidence type="ECO:0000256" key="6">
    <source>
        <dbReference type="ARBA" id="ARBA00022833"/>
    </source>
</evidence>
<evidence type="ECO:0000256" key="4">
    <source>
        <dbReference type="ARBA" id="ARBA00022723"/>
    </source>
</evidence>
<evidence type="ECO:0000313" key="11">
    <source>
        <dbReference type="EMBL" id="OGI43699.1"/>
    </source>
</evidence>
<dbReference type="InterPro" id="IPR011324">
    <property type="entry name" value="Cytotoxic_necrot_fac-like_cat"/>
</dbReference>
<dbReference type="EMBL" id="MFST01000103">
    <property type="protein sequence ID" value="OGI43699.1"/>
    <property type="molecule type" value="Genomic_DNA"/>
</dbReference>
<dbReference type="SUPFAM" id="SSF64438">
    <property type="entry name" value="CNF1/YfiH-like putative cysteine hydrolases"/>
    <property type="match status" value="1"/>
</dbReference>
<evidence type="ECO:0000256" key="3">
    <source>
        <dbReference type="ARBA" id="ARBA00022679"/>
    </source>
</evidence>
<dbReference type="NCBIfam" id="TIGR00726">
    <property type="entry name" value="peptidoglycan editing factor PgeF"/>
    <property type="match status" value="1"/>
</dbReference>
<dbReference type="GO" id="GO:0017061">
    <property type="term" value="F:S-methyl-5-thioadenosine phosphorylase activity"/>
    <property type="evidence" value="ECO:0007669"/>
    <property type="project" value="UniProtKB-EC"/>
</dbReference>
<evidence type="ECO:0000256" key="1">
    <source>
        <dbReference type="ARBA" id="ARBA00000553"/>
    </source>
</evidence>
<dbReference type="GO" id="GO:0016787">
    <property type="term" value="F:hydrolase activity"/>
    <property type="evidence" value="ECO:0007669"/>
    <property type="project" value="UniProtKB-KW"/>
</dbReference>
<evidence type="ECO:0000256" key="5">
    <source>
        <dbReference type="ARBA" id="ARBA00022801"/>
    </source>
</evidence>
<comment type="catalytic activity">
    <reaction evidence="8">
        <text>adenosine + phosphate = alpha-D-ribose 1-phosphate + adenine</text>
        <dbReference type="Rhea" id="RHEA:27642"/>
        <dbReference type="ChEBI" id="CHEBI:16335"/>
        <dbReference type="ChEBI" id="CHEBI:16708"/>
        <dbReference type="ChEBI" id="CHEBI:43474"/>
        <dbReference type="ChEBI" id="CHEBI:57720"/>
        <dbReference type="EC" id="2.4.2.1"/>
    </reaction>
    <physiologicalReaction direction="left-to-right" evidence="8">
        <dbReference type="Rhea" id="RHEA:27643"/>
    </physiologicalReaction>
</comment>
<keyword evidence="5" id="KW-0378">Hydrolase</keyword>
<keyword evidence="6" id="KW-0862">Zinc</keyword>
<dbReference type="InterPro" id="IPR038371">
    <property type="entry name" value="Cu_polyphenol_OxRdtase_sf"/>
</dbReference>
<comment type="catalytic activity">
    <reaction evidence="1">
        <text>inosine + phosphate = alpha-D-ribose 1-phosphate + hypoxanthine</text>
        <dbReference type="Rhea" id="RHEA:27646"/>
        <dbReference type="ChEBI" id="CHEBI:17368"/>
        <dbReference type="ChEBI" id="CHEBI:17596"/>
        <dbReference type="ChEBI" id="CHEBI:43474"/>
        <dbReference type="ChEBI" id="CHEBI:57720"/>
        <dbReference type="EC" id="2.4.2.1"/>
    </reaction>
    <physiologicalReaction direction="left-to-right" evidence="1">
        <dbReference type="Rhea" id="RHEA:27647"/>
    </physiologicalReaction>
</comment>
<evidence type="ECO:0000256" key="10">
    <source>
        <dbReference type="RuleBase" id="RU361274"/>
    </source>
</evidence>
<evidence type="ECO:0000256" key="2">
    <source>
        <dbReference type="ARBA" id="ARBA00007353"/>
    </source>
</evidence>
<keyword evidence="3" id="KW-0808">Transferase</keyword>
<dbReference type="PANTHER" id="PTHR30616">
    <property type="entry name" value="UNCHARACTERIZED PROTEIN YFIH"/>
    <property type="match status" value="1"/>
</dbReference>
<comment type="catalytic activity">
    <reaction evidence="9">
        <text>S-methyl-5'-thioadenosine + phosphate = 5-(methylsulfanyl)-alpha-D-ribose 1-phosphate + adenine</text>
        <dbReference type="Rhea" id="RHEA:11852"/>
        <dbReference type="ChEBI" id="CHEBI:16708"/>
        <dbReference type="ChEBI" id="CHEBI:17509"/>
        <dbReference type="ChEBI" id="CHEBI:43474"/>
        <dbReference type="ChEBI" id="CHEBI:58533"/>
        <dbReference type="EC" id="2.4.2.28"/>
    </reaction>
    <physiologicalReaction direction="left-to-right" evidence="9">
        <dbReference type="Rhea" id="RHEA:11853"/>
    </physiologicalReaction>
</comment>
<dbReference type="Pfam" id="PF02578">
    <property type="entry name" value="Cu-oxidase_4"/>
    <property type="match status" value="1"/>
</dbReference>
<evidence type="ECO:0000256" key="9">
    <source>
        <dbReference type="ARBA" id="ARBA00049893"/>
    </source>
</evidence>
<keyword evidence="4" id="KW-0479">Metal-binding</keyword>
<dbReference type="InterPro" id="IPR003730">
    <property type="entry name" value="Cu_polyphenol_OxRdtase"/>
</dbReference>
<comment type="caution">
    <text evidence="11">The sequence shown here is derived from an EMBL/GenBank/DDBJ whole genome shotgun (WGS) entry which is preliminary data.</text>
</comment>
<gene>
    <name evidence="11" type="ORF">A2V92_04645</name>
</gene>
<dbReference type="PANTHER" id="PTHR30616:SF2">
    <property type="entry name" value="PURINE NUCLEOSIDE PHOSPHORYLASE LACC1"/>
    <property type="match status" value="1"/>
</dbReference>
<dbReference type="AlphaFoldDB" id="A0A1F6TF48"/>
<proteinExistence type="inferred from homology"/>
<sequence length="249" mass="26610">MNEKLEFIYPDWHAPANVRAVTTTRAGGVSRGPYASFNLGERAGDDPECVRRNRALLRATLNLPSEPVWLKQVHGVSVVDAAAPAGATADGAWSGTPGVVCVVLTADCLPVFLCDREGTKVALVHAGWRGLAAGVIEAGVRALGVPGENLLAWLGPAIGPQSYEVGDDVRNAFVGVDPDAARALAPRAAGRWLADMYTLARQRLAALGVREIHGGGRCTFRERDKFFSYRRDGVCGRMASLIWLNPAPR</sequence>
<dbReference type="GO" id="GO:0005507">
    <property type="term" value="F:copper ion binding"/>
    <property type="evidence" value="ECO:0007669"/>
    <property type="project" value="TreeGrafter"/>
</dbReference>
<comment type="catalytic activity">
    <reaction evidence="7">
        <text>adenosine + H2O + H(+) = inosine + NH4(+)</text>
        <dbReference type="Rhea" id="RHEA:24408"/>
        <dbReference type="ChEBI" id="CHEBI:15377"/>
        <dbReference type="ChEBI" id="CHEBI:15378"/>
        <dbReference type="ChEBI" id="CHEBI:16335"/>
        <dbReference type="ChEBI" id="CHEBI:17596"/>
        <dbReference type="ChEBI" id="CHEBI:28938"/>
        <dbReference type="EC" id="3.5.4.4"/>
    </reaction>
    <physiologicalReaction direction="left-to-right" evidence="7">
        <dbReference type="Rhea" id="RHEA:24409"/>
    </physiologicalReaction>
</comment>
<dbReference type="Proteomes" id="UP000179344">
    <property type="component" value="Unassembled WGS sequence"/>
</dbReference>
<comment type="similarity">
    <text evidence="2 10">Belongs to the purine nucleoside phosphorylase YfiH/LACC1 family.</text>
</comment>
<evidence type="ECO:0000313" key="12">
    <source>
        <dbReference type="Proteomes" id="UP000179344"/>
    </source>
</evidence>
<protein>
    <recommendedName>
        <fullName evidence="10">Purine nucleoside phosphorylase</fullName>
    </recommendedName>
</protein>
<accession>A0A1F6TF48</accession>
<evidence type="ECO:0000256" key="7">
    <source>
        <dbReference type="ARBA" id="ARBA00047989"/>
    </source>
</evidence>
<name>A0A1F6TF48_9PROT</name>
<evidence type="ECO:0000256" key="8">
    <source>
        <dbReference type="ARBA" id="ARBA00048968"/>
    </source>
</evidence>